<dbReference type="GO" id="GO:0008643">
    <property type="term" value="P:carbohydrate transport"/>
    <property type="evidence" value="ECO:0007669"/>
    <property type="project" value="InterPro"/>
</dbReference>
<evidence type="ECO:0000313" key="7">
    <source>
        <dbReference type="Proteomes" id="UP000269154"/>
    </source>
</evidence>
<feature type="domain" description="SLH" evidence="5">
    <location>
        <begin position="104"/>
        <end position="168"/>
    </location>
</feature>
<dbReference type="AlphaFoldDB" id="A0A3N6P830"/>
<dbReference type="PANTHER" id="PTHR43308">
    <property type="entry name" value="OUTER MEMBRANE PROTEIN ALPHA-RELATED"/>
    <property type="match status" value="1"/>
</dbReference>
<dbReference type="RefSeq" id="WP_124146708.1">
    <property type="nucleotide sequence ID" value="NZ_CAWOKI010000189.1"/>
</dbReference>
<accession>A0A3N6P830</accession>
<name>A0A3N6P830_9CYAN</name>
<dbReference type="InterPro" id="IPR038673">
    <property type="entry name" value="OprB_sf"/>
</dbReference>
<dbReference type="InterPro" id="IPR051465">
    <property type="entry name" value="Cell_Envelope_Struct_Comp"/>
</dbReference>
<feature type="coiled-coil region" evidence="3">
    <location>
        <begin position="185"/>
        <end position="212"/>
    </location>
</feature>
<feature type="compositionally biased region" description="Low complexity" evidence="4">
    <location>
        <begin position="45"/>
        <end position="55"/>
    </location>
</feature>
<dbReference type="InterPro" id="IPR001119">
    <property type="entry name" value="SLH_dom"/>
</dbReference>
<evidence type="ECO:0000256" key="4">
    <source>
        <dbReference type="SAM" id="MobiDB-lite"/>
    </source>
</evidence>
<comment type="similarity">
    <text evidence="1 2">Belongs to the OprB family.</text>
</comment>
<feature type="compositionally biased region" description="Polar residues" evidence="4">
    <location>
        <begin position="56"/>
        <end position="65"/>
    </location>
</feature>
<keyword evidence="2" id="KW-0732">Signal</keyword>
<evidence type="ECO:0000259" key="5">
    <source>
        <dbReference type="PROSITE" id="PS51272"/>
    </source>
</evidence>
<evidence type="ECO:0000256" key="3">
    <source>
        <dbReference type="SAM" id="Coils"/>
    </source>
</evidence>
<proteinExistence type="inferred from homology"/>
<feature type="region of interest" description="Disordered" evidence="4">
    <location>
        <begin position="45"/>
        <end position="74"/>
    </location>
</feature>
<dbReference type="GO" id="GO:0016020">
    <property type="term" value="C:membrane"/>
    <property type="evidence" value="ECO:0007669"/>
    <property type="project" value="InterPro"/>
</dbReference>
<dbReference type="PROSITE" id="PS51272">
    <property type="entry name" value="SLH"/>
    <property type="match status" value="1"/>
</dbReference>
<keyword evidence="3" id="KW-0175">Coiled coil</keyword>
<dbReference type="Proteomes" id="UP000269154">
    <property type="component" value="Unassembled WGS sequence"/>
</dbReference>
<dbReference type="EMBL" id="RCBY01000116">
    <property type="protein sequence ID" value="RQH36658.1"/>
    <property type="molecule type" value="Genomic_DNA"/>
</dbReference>
<keyword evidence="7" id="KW-1185">Reference proteome</keyword>
<dbReference type="NCBIfam" id="NF033921">
    <property type="entry name" value="por_somb"/>
    <property type="match status" value="1"/>
</dbReference>
<organism evidence="6 7">
    <name type="scientific">Okeania hirsuta</name>
    <dbReference type="NCBI Taxonomy" id="1458930"/>
    <lineage>
        <taxon>Bacteria</taxon>
        <taxon>Bacillati</taxon>
        <taxon>Cyanobacteriota</taxon>
        <taxon>Cyanophyceae</taxon>
        <taxon>Oscillatoriophycideae</taxon>
        <taxon>Oscillatoriales</taxon>
        <taxon>Microcoleaceae</taxon>
        <taxon>Okeania</taxon>
    </lineage>
</organism>
<protein>
    <recommendedName>
        <fullName evidence="5">SLH domain-containing protein</fullName>
    </recommendedName>
</protein>
<dbReference type="Pfam" id="PF04966">
    <property type="entry name" value="OprB"/>
    <property type="match status" value="1"/>
</dbReference>
<dbReference type="InterPro" id="IPR047684">
    <property type="entry name" value="Por_som-like"/>
</dbReference>
<evidence type="ECO:0000256" key="1">
    <source>
        <dbReference type="ARBA" id="ARBA00008769"/>
    </source>
</evidence>
<comment type="caution">
    <text evidence="6">The sequence shown here is derived from an EMBL/GenBank/DDBJ whole genome shotgun (WGS) entry which is preliminary data.</text>
</comment>
<dbReference type="Gene3D" id="2.40.160.180">
    <property type="entry name" value="Carbohydrate-selective porin OprB"/>
    <property type="match status" value="1"/>
</dbReference>
<evidence type="ECO:0000256" key="2">
    <source>
        <dbReference type="RuleBase" id="RU363072"/>
    </source>
</evidence>
<feature type="signal peptide" evidence="2">
    <location>
        <begin position="1"/>
        <end position="29"/>
    </location>
</feature>
<gene>
    <name evidence="6" type="ORF">D5R40_19180</name>
</gene>
<reference evidence="6 7" key="1">
    <citation type="journal article" date="2018" name="ACS Chem. Biol.">
        <title>Ketoreductase domain dysfunction expands chemodiversity: malyngamide biosynthesis in the cyanobacterium Okeania hirsuta.</title>
        <authorList>
            <person name="Moss N.A."/>
            <person name="Leao T."/>
            <person name="Rankin M."/>
            <person name="McCullough T.M."/>
            <person name="Qu P."/>
            <person name="Korobeynikov A."/>
            <person name="Smith J.L."/>
            <person name="Gerwick L."/>
            <person name="Gerwick W.H."/>
        </authorList>
    </citation>
    <scope>NUCLEOTIDE SEQUENCE [LARGE SCALE GENOMIC DNA]</scope>
    <source>
        <strain evidence="6 7">PAB10Feb10-1</strain>
    </source>
</reference>
<dbReference type="Pfam" id="PF00395">
    <property type="entry name" value="SLH"/>
    <property type="match status" value="1"/>
</dbReference>
<dbReference type="GO" id="GO:0015288">
    <property type="term" value="F:porin activity"/>
    <property type="evidence" value="ECO:0007669"/>
    <property type="project" value="InterPro"/>
</dbReference>
<evidence type="ECO:0000313" key="6">
    <source>
        <dbReference type="EMBL" id="RQH36658.1"/>
    </source>
</evidence>
<feature type="chain" id="PRO_5017848576" description="SLH domain-containing protein" evidence="2">
    <location>
        <begin position="30"/>
        <end position="587"/>
    </location>
</feature>
<dbReference type="OrthoDB" id="580845at2"/>
<dbReference type="InterPro" id="IPR007049">
    <property type="entry name" value="Carb-sel_porin_OprB"/>
</dbReference>
<sequence>MTKITLNVLKQTSGVFSIATLLIANSALANQVSVEQLANAQDVNTNTTNYSTTSSELPTESQGDTSSEEVEIPGDTRLQNLKDPSLKIPGAELEQVDPMGQVTSVTQLSDVQPTDWAFQALQSLVERYGCIAGYPDGTYKGNRAMTRYEFAAGLNACLDRITELVAAATADLVTRDDLAVLQRLQEEFATELAELRGRVDALEARTEELEANQFSTTTKLGGEILFWLSDTFGEKAGGRGLPRSDEDRTEATLSYRVRLIFDTSFTGKDRLRTRLQARNVPNYSARDLTNSLMTRLSTDDDLDDDVTLNKLAYRFPLLNNKAQIEIAANGYGIDDFVAPINPFQSSGAGSFSRFGRFTPTFYRAPSDAGMKFAYAFSDAIEMTIGYAVPDSEDPQEGRGLFNGGFSGFGQVTIEPNDKISFQLGYLRAYHPKGDLNLTGSTGSFLARDPFNDRRSTADNLNFEAQWKVKDWFQIGGWAGASFARPEDDSDDDDITIITGALTLAFPDLFRDGSLGGIIVGVPPIITDGGDDDDLKDPDTSIHIEVFYRFQMNDNIAITPGLFVITNPNHIEDNETLWVGTIRTQFRF</sequence>
<dbReference type="PANTHER" id="PTHR43308:SF1">
    <property type="entry name" value="OUTER MEMBRANE PROTEIN ALPHA"/>
    <property type="match status" value="1"/>
</dbReference>